<protein>
    <submittedName>
        <fullName evidence="2">Peroxin/Ferlin domain-containing protein</fullName>
    </submittedName>
</protein>
<proteinExistence type="predicted"/>
<dbReference type="WBParaSite" id="ES5_v2.g27910.t1">
    <property type="protein sequence ID" value="ES5_v2.g27910.t1"/>
    <property type="gene ID" value="ES5_v2.g27910"/>
</dbReference>
<sequence length="168" mass="20320">MYVGPETGTREYEDECFEVQRQENEEWIHEAYTSYYGDHLKESELEKAPSGWEFEGRWEVDLHCEGGADGWIYSLDVKFSEKSGGCDICERIGHKFRRRRLKRFRTLKNTSALWTLYEDADIFKKRCDEFGWEYAQKFDKPLHMQQQRGDHFRRKRMLREIIQERNSA</sequence>
<organism evidence="1 2">
    <name type="scientific">Panagrolaimus sp. ES5</name>
    <dbReference type="NCBI Taxonomy" id="591445"/>
    <lineage>
        <taxon>Eukaryota</taxon>
        <taxon>Metazoa</taxon>
        <taxon>Ecdysozoa</taxon>
        <taxon>Nematoda</taxon>
        <taxon>Chromadorea</taxon>
        <taxon>Rhabditida</taxon>
        <taxon>Tylenchina</taxon>
        <taxon>Panagrolaimomorpha</taxon>
        <taxon>Panagrolaimoidea</taxon>
        <taxon>Panagrolaimidae</taxon>
        <taxon>Panagrolaimus</taxon>
    </lineage>
</organism>
<evidence type="ECO:0000313" key="2">
    <source>
        <dbReference type="WBParaSite" id="ES5_v2.g27910.t1"/>
    </source>
</evidence>
<dbReference type="Proteomes" id="UP000887579">
    <property type="component" value="Unplaced"/>
</dbReference>
<name>A0AC34GE76_9BILA</name>
<reference evidence="2" key="1">
    <citation type="submission" date="2022-11" db="UniProtKB">
        <authorList>
            <consortium name="WormBaseParasite"/>
        </authorList>
    </citation>
    <scope>IDENTIFICATION</scope>
</reference>
<accession>A0AC34GE76</accession>
<evidence type="ECO:0000313" key="1">
    <source>
        <dbReference type="Proteomes" id="UP000887579"/>
    </source>
</evidence>